<evidence type="ECO:0000313" key="5">
    <source>
        <dbReference type="Proteomes" id="UP000769484"/>
    </source>
</evidence>
<dbReference type="GO" id="GO:0006508">
    <property type="term" value="P:proteolysis"/>
    <property type="evidence" value="ECO:0007669"/>
    <property type="project" value="UniProtKB-KW"/>
</dbReference>
<dbReference type="EMBL" id="JABZXJ010000139">
    <property type="protein sequence ID" value="MBF1650829.1"/>
    <property type="molecule type" value="Genomic_DNA"/>
</dbReference>
<dbReference type="SUPFAM" id="SSF50494">
    <property type="entry name" value="Trypsin-like serine proteases"/>
    <property type="match status" value="1"/>
</dbReference>
<evidence type="ECO:0000256" key="2">
    <source>
        <dbReference type="SAM" id="SignalP"/>
    </source>
</evidence>
<evidence type="ECO:0000259" key="3">
    <source>
        <dbReference type="PROSITE" id="PS50240"/>
    </source>
</evidence>
<dbReference type="PROSITE" id="PS50240">
    <property type="entry name" value="TRYPSIN_DOM"/>
    <property type="match status" value="1"/>
</dbReference>
<dbReference type="PRINTS" id="PR00722">
    <property type="entry name" value="CHYMOTRYPSIN"/>
</dbReference>
<proteinExistence type="predicted"/>
<dbReference type="SMART" id="SM00020">
    <property type="entry name" value="Tryp_SPc"/>
    <property type="match status" value="1"/>
</dbReference>
<evidence type="ECO:0000313" key="4">
    <source>
        <dbReference type="EMBL" id="MBF1650829.1"/>
    </source>
</evidence>
<feature type="domain" description="Peptidase S1" evidence="3">
    <location>
        <begin position="29"/>
        <end position="260"/>
    </location>
</feature>
<dbReference type="Gene3D" id="2.40.10.10">
    <property type="entry name" value="Trypsin-like serine proteases"/>
    <property type="match status" value="2"/>
</dbReference>
<keyword evidence="4" id="KW-0645">Protease</keyword>
<reference evidence="4" key="1">
    <citation type="submission" date="2020-04" db="EMBL/GenBank/DDBJ databases">
        <title>Deep metagenomics examines the oral microbiome during advanced dental caries in children, revealing novel taxa and co-occurrences with host molecules.</title>
        <authorList>
            <person name="Baker J.L."/>
            <person name="Morton J.T."/>
            <person name="Dinis M."/>
            <person name="Alvarez R."/>
            <person name="Tran N.C."/>
            <person name="Knight R."/>
            <person name="Edlund A."/>
        </authorList>
    </citation>
    <scope>NUCLEOTIDE SEQUENCE</scope>
    <source>
        <strain evidence="4">JCVI_47_bin.4</strain>
    </source>
</reference>
<dbReference type="PANTHER" id="PTHR24271:SF50">
    <property type="match status" value="1"/>
</dbReference>
<evidence type="ECO:0000256" key="1">
    <source>
        <dbReference type="ARBA" id="ARBA00023157"/>
    </source>
</evidence>
<accession>A0A930KPS8</accession>
<keyword evidence="2" id="KW-0732">Signal</keyword>
<dbReference type="InterPro" id="IPR043504">
    <property type="entry name" value="Peptidase_S1_PA_chymotrypsin"/>
</dbReference>
<dbReference type="PANTHER" id="PTHR24271">
    <property type="entry name" value="KALLIKREIN-RELATED"/>
    <property type="match status" value="1"/>
</dbReference>
<keyword evidence="4" id="KW-0378">Hydrolase</keyword>
<dbReference type="InterPro" id="IPR018114">
    <property type="entry name" value="TRYPSIN_HIS"/>
</dbReference>
<protein>
    <submittedName>
        <fullName evidence="4">Trypsin-like serine protease</fullName>
    </submittedName>
</protein>
<comment type="caution">
    <text evidence="4">The sequence shown here is derived from an EMBL/GenBank/DDBJ whole genome shotgun (WGS) entry which is preliminary data.</text>
</comment>
<dbReference type="GO" id="GO:0004252">
    <property type="term" value="F:serine-type endopeptidase activity"/>
    <property type="evidence" value="ECO:0007669"/>
    <property type="project" value="InterPro"/>
</dbReference>
<sequence length="261" mass="27557">MTSFKKLLTASSALAIAAIGLNAPASQAVVRGKNADNPAFVKIWLQGEHDGTKVCTGTHVGNGWVLTAAHCGMHMHHKTLRVGWGDPRTGAYNPERGQTNADARTYGVEGTADRAEYPDDYRVDMMLIHSPELEIAQVPAMPIRAEGTAQQLVTKTCTAYGYGDQTPVRQKPRKVGERLKSISVRMTSAETDGATIDSTALGNLHGRGLNGSLSSGDSGGPVVCDGVLSGVISSIDNASGQLNFAPIDTEEAAWIQNTANI</sequence>
<organism evidence="4 5">
    <name type="scientific">Rothia dentocariosa</name>
    <dbReference type="NCBI Taxonomy" id="2047"/>
    <lineage>
        <taxon>Bacteria</taxon>
        <taxon>Bacillati</taxon>
        <taxon>Actinomycetota</taxon>
        <taxon>Actinomycetes</taxon>
        <taxon>Micrococcales</taxon>
        <taxon>Micrococcaceae</taxon>
        <taxon>Rothia</taxon>
    </lineage>
</organism>
<dbReference type="Proteomes" id="UP000769484">
    <property type="component" value="Unassembled WGS sequence"/>
</dbReference>
<dbReference type="AlphaFoldDB" id="A0A930KPS8"/>
<dbReference type="PROSITE" id="PS00134">
    <property type="entry name" value="TRYPSIN_HIS"/>
    <property type="match status" value="1"/>
</dbReference>
<dbReference type="InterPro" id="IPR001254">
    <property type="entry name" value="Trypsin_dom"/>
</dbReference>
<name>A0A930KPS8_9MICC</name>
<dbReference type="InterPro" id="IPR001314">
    <property type="entry name" value="Peptidase_S1A"/>
</dbReference>
<gene>
    <name evidence="4" type="ORF">HXO56_12280</name>
</gene>
<feature type="chain" id="PRO_5037368509" evidence="2">
    <location>
        <begin position="29"/>
        <end position="261"/>
    </location>
</feature>
<feature type="signal peptide" evidence="2">
    <location>
        <begin position="1"/>
        <end position="28"/>
    </location>
</feature>
<dbReference type="InterPro" id="IPR009003">
    <property type="entry name" value="Peptidase_S1_PA"/>
</dbReference>
<keyword evidence="1" id="KW-1015">Disulfide bond</keyword>
<dbReference type="Pfam" id="PF00089">
    <property type="entry name" value="Trypsin"/>
    <property type="match status" value="1"/>
</dbReference>